<dbReference type="InterPro" id="IPR013083">
    <property type="entry name" value="Znf_RING/FYVE/PHD"/>
</dbReference>
<dbReference type="Proteomes" id="UP001049176">
    <property type="component" value="Chromosome 3"/>
</dbReference>
<evidence type="ECO:0000256" key="2">
    <source>
        <dbReference type="ARBA" id="ARBA00022771"/>
    </source>
</evidence>
<evidence type="ECO:0000256" key="4">
    <source>
        <dbReference type="PROSITE-ProRule" id="PRU00175"/>
    </source>
</evidence>
<dbReference type="InterPro" id="IPR001841">
    <property type="entry name" value="Znf_RING"/>
</dbReference>
<evidence type="ECO:0000313" key="9">
    <source>
        <dbReference type="Proteomes" id="UP001049176"/>
    </source>
</evidence>
<feature type="compositionally biased region" description="Basic and acidic residues" evidence="6">
    <location>
        <begin position="404"/>
        <end position="420"/>
    </location>
</feature>
<evidence type="ECO:0000256" key="1">
    <source>
        <dbReference type="ARBA" id="ARBA00022723"/>
    </source>
</evidence>
<feature type="compositionally biased region" description="Low complexity" evidence="6">
    <location>
        <begin position="628"/>
        <end position="640"/>
    </location>
</feature>
<feature type="compositionally biased region" description="Basic and acidic residues" evidence="6">
    <location>
        <begin position="481"/>
        <end position="510"/>
    </location>
</feature>
<dbReference type="GO" id="GO:0061630">
    <property type="term" value="F:ubiquitin protein ligase activity"/>
    <property type="evidence" value="ECO:0007669"/>
    <property type="project" value="TreeGrafter"/>
</dbReference>
<protein>
    <recommendedName>
        <fullName evidence="7">RING-type domain-containing protein</fullName>
    </recommendedName>
</protein>
<reference evidence="8" key="1">
    <citation type="journal article" date="2021" name="Genome Biol. Evol.">
        <title>The assembled and annotated genome of the fairy-ring fungus Marasmius oreades.</title>
        <authorList>
            <person name="Hiltunen M."/>
            <person name="Ament-Velasquez S.L."/>
            <person name="Johannesson H."/>
        </authorList>
    </citation>
    <scope>NUCLEOTIDE SEQUENCE</scope>
    <source>
        <strain evidence="8">03SP1</strain>
    </source>
</reference>
<feature type="domain" description="RING-type" evidence="7">
    <location>
        <begin position="17"/>
        <end position="57"/>
    </location>
</feature>
<feature type="compositionally biased region" description="Polar residues" evidence="6">
    <location>
        <begin position="653"/>
        <end position="663"/>
    </location>
</feature>
<feature type="compositionally biased region" description="Low complexity" evidence="6">
    <location>
        <begin position="594"/>
        <end position="603"/>
    </location>
</feature>
<dbReference type="PANTHER" id="PTHR25462:SF296">
    <property type="entry name" value="MEIOTIC P26, ISOFORM F"/>
    <property type="match status" value="1"/>
</dbReference>
<keyword evidence="5" id="KW-0175">Coiled coil</keyword>
<comment type="caution">
    <text evidence="8">The sequence shown here is derived from an EMBL/GenBank/DDBJ whole genome shotgun (WGS) entry which is preliminary data.</text>
</comment>
<dbReference type="Gene3D" id="3.30.40.10">
    <property type="entry name" value="Zinc/RING finger domain, C3HC4 (zinc finger)"/>
    <property type="match status" value="1"/>
</dbReference>
<keyword evidence="9" id="KW-1185">Reference proteome</keyword>
<evidence type="ECO:0000256" key="5">
    <source>
        <dbReference type="SAM" id="Coils"/>
    </source>
</evidence>
<evidence type="ECO:0000256" key="3">
    <source>
        <dbReference type="ARBA" id="ARBA00022833"/>
    </source>
</evidence>
<dbReference type="SUPFAM" id="SSF57850">
    <property type="entry name" value="RING/U-box"/>
    <property type="match status" value="1"/>
</dbReference>
<organism evidence="8 9">
    <name type="scientific">Marasmius oreades</name>
    <name type="common">fairy-ring Marasmius</name>
    <dbReference type="NCBI Taxonomy" id="181124"/>
    <lineage>
        <taxon>Eukaryota</taxon>
        <taxon>Fungi</taxon>
        <taxon>Dikarya</taxon>
        <taxon>Basidiomycota</taxon>
        <taxon>Agaricomycotina</taxon>
        <taxon>Agaricomycetes</taxon>
        <taxon>Agaricomycetidae</taxon>
        <taxon>Agaricales</taxon>
        <taxon>Marasmiineae</taxon>
        <taxon>Marasmiaceae</taxon>
        <taxon>Marasmius</taxon>
    </lineage>
</organism>
<evidence type="ECO:0000256" key="6">
    <source>
        <dbReference type="SAM" id="MobiDB-lite"/>
    </source>
</evidence>
<dbReference type="PROSITE" id="PS50089">
    <property type="entry name" value="ZF_RING_2"/>
    <property type="match status" value="1"/>
</dbReference>
<dbReference type="InterPro" id="IPR047153">
    <property type="entry name" value="TRIM45/56/19-like"/>
</dbReference>
<dbReference type="InterPro" id="IPR017907">
    <property type="entry name" value="Znf_RING_CS"/>
</dbReference>
<gene>
    <name evidence="8" type="ORF">E1B28_006022</name>
</gene>
<evidence type="ECO:0000259" key="7">
    <source>
        <dbReference type="PROSITE" id="PS50089"/>
    </source>
</evidence>
<feature type="compositionally biased region" description="Low complexity" evidence="6">
    <location>
        <begin position="308"/>
        <end position="317"/>
    </location>
</feature>
<dbReference type="PANTHER" id="PTHR25462">
    <property type="entry name" value="BONUS, ISOFORM C-RELATED"/>
    <property type="match status" value="1"/>
</dbReference>
<feature type="region of interest" description="Disordered" evidence="6">
    <location>
        <begin position="403"/>
        <end position="460"/>
    </location>
</feature>
<dbReference type="InterPro" id="IPR027370">
    <property type="entry name" value="Znf-RING_euk"/>
</dbReference>
<feature type="compositionally biased region" description="Polar residues" evidence="6">
    <location>
        <begin position="604"/>
        <end position="621"/>
    </location>
</feature>
<dbReference type="GO" id="GO:0008270">
    <property type="term" value="F:zinc ion binding"/>
    <property type="evidence" value="ECO:0007669"/>
    <property type="project" value="UniProtKB-KW"/>
</dbReference>
<keyword evidence="1" id="KW-0479">Metal-binding</keyword>
<dbReference type="PROSITE" id="PS00518">
    <property type="entry name" value="ZF_RING_1"/>
    <property type="match status" value="1"/>
</dbReference>
<feature type="coiled-coil region" evidence="5">
    <location>
        <begin position="139"/>
        <end position="173"/>
    </location>
</feature>
<feature type="compositionally biased region" description="Low complexity" evidence="6">
    <location>
        <begin position="424"/>
        <end position="449"/>
    </location>
</feature>
<dbReference type="RefSeq" id="XP_043011719.1">
    <property type="nucleotide sequence ID" value="XM_043150630.1"/>
</dbReference>
<dbReference type="SMART" id="SM00184">
    <property type="entry name" value="RING"/>
    <property type="match status" value="1"/>
</dbReference>
<dbReference type="OrthoDB" id="6105938at2759"/>
<feature type="compositionally biased region" description="Polar residues" evidence="6">
    <location>
        <begin position="547"/>
        <end position="557"/>
    </location>
</feature>
<feature type="compositionally biased region" description="Basic and acidic residues" evidence="6">
    <location>
        <begin position="533"/>
        <end position="542"/>
    </location>
</feature>
<sequence>MHSFHLQVVCTSAGAACDVCLDPFGGELKAPSVIECGHVFCVDCLEHITRACCPLCRTPYDPRRSIKIHIDIDPSTQRVNESRPFFDRIAKAANEGSDEVTVKNLIDDCLAFLKEKPRTQEFEDLRVTVRMINYLHTTKTNLRQQKRKAREDASRMQEEIARMQGEFQHQQEAMLAEIETLKGVELGLLREVAAVRADYISVRKVNDSLQEQLKLHTAARNDVSKPVGLSGVASNDSPATEDIKLKGFGLMDDGYFLSPLPDFEPGKLFLSPNMESEPLSSEGNLAIVPLSEPPMLAAKRPPLPTPPSSTRSPSLLSMTAPENTRPAYHQVPIPPTSNSSPSPIRHASDPITAPAPSQPGDMSALDVQEQVLYRPTGTDHLRSRFIAIMHDCSPTISSSMPNLTDEHFLKSPPTLKEKPILPHSSVTPPTSKPSTSRSLDSSSFGQSSSPHLIPLPPVKPIATVTPSSSYSQASLAAAAMEDARRQKKVKEGERRRKDSEISREGQDTCKAHAGSPPQREKALESKPGNDNNDVDRYIENSHRPSRKQSLSGPQSFGPSLFPSHQQSSSASTPSPFGSHGQQDPPHSKTYEGWSSSTRPTSSSKLNPSTSQHLKSSATIGSTAPREPPTTYKPSPYTPSSLGTSKGKMAASAMLSNQTSLSVA</sequence>
<feature type="region of interest" description="Disordered" evidence="6">
    <location>
        <begin position="296"/>
        <end position="362"/>
    </location>
</feature>
<keyword evidence="3" id="KW-0862">Zinc</keyword>
<accession>A0A9P7S4H0</accession>
<feature type="region of interest" description="Disordered" evidence="6">
    <location>
        <begin position="475"/>
        <end position="663"/>
    </location>
</feature>
<dbReference type="Pfam" id="PF13445">
    <property type="entry name" value="zf-RING_UBOX"/>
    <property type="match status" value="1"/>
</dbReference>
<keyword evidence="2 4" id="KW-0863">Zinc-finger</keyword>
<dbReference type="AlphaFoldDB" id="A0A9P7S4H0"/>
<dbReference type="EMBL" id="CM032183">
    <property type="protein sequence ID" value="KAG7095249.1"/>
    <property type="molecule type" value="Genomic_DNA"/>
</dbReference>
<dbReference type="GeneID" id="66075098"/>
<proteinExistence type="predicted"/>
<feature type="compositionally biased region" description="Low complexity" evidence="6">
    <location>
        <begin position="558"/>
        <end position="579"/>
    </location>
</feature>
<evidence type="ECO:0000313" key="8">
    <source>
        <dbReference type="EMBL" id="KAG7095249.1"/>
    </source>
</evidence>
<name>A0A9P7S4H0_9AGAR</name>